<dbReference type="InterPro" id="IPR050758">
    <property type="entry name" value="Znf_C2H2-type"/>
</dbReference>
<dbReference type="PROSITE" id="PS00028">
    <property type="entry name" value="ZINC_FINGER_C2H2_1"/>
    <property type="match status" value="2"/>
</dbReference>
<dbReference type="InterPro" id="IPR036236">
    <property type="entry name" value="Znf_C2H2_sf"/>
</dbReference>
<dbReference type="GO" id="GO:0008270">
    <property type="term" value="F:zinc ion binding"/>
    <property type="evidence" value="ECO:0007669"/>
    <property type="project" value="UniProtKB-KW"/>
</dbReference>
<evidence type="ECO:0000313" key="13">
    <source>
        <dbReference type="Proteomes" id="UP000536381"/>
    </source>
</evidence>
<dbReference type="FunFam" id="3.30.160.60:FF:002343">
    <property type="entry name" value="Zinc finger protein 33A"/>
    <property type="match status" value="1"/>
</dbReference>
<comment type="similarity">
    <text evidence="2">Belongs to the krueppel C2H2-type zinc-finger protein family.</text>
</comment>
<evidence type="ECO:0000256" key="6">
    <source>
        <dbReference type="ARBA" id="ARBA00022833"/>
    </source>
</evidence>
<dbReference type="Gene3D" id="3.30.160.60">
    <property type="entry name" value="Classic Zinc Finger"/>
    <property type="match status" value="3"/>
</dbReference>
<dbReference type="GO" id="GO:0005634">
    <property type="term" value="C:nucleus"/>
    <property type="evidence" value="ECO:0007669"/>
    <property type="project" value="UniProtKB-SubCell"/>
</dbReference>
<dbReference type="Proteomes" id="UP000536381">
    <property type="component" value="Unassembled WGS sequence"/>
</dbReference>
<dbReference type="PANTHER" id="PTHR23234:SF8">
    <property type="entry name" value="C2H2-TYPE DOMAIN-CONTAINING PROTEIN"/>
    <property type="match status" value="1"/>
</dbReference>
<evidence type="ECO:0000256" key="10">
    <source>
        <dbReference type="PROSITE-ProRule" id="PRU00042"/>
    </source>
</evidence>
<feature type="domain" description="C2H2-type" evidence="11">
    <location>
        <begin position="89"/>
        <end position="111"/>
    </location>
</feature>
<feature type="non-terminal residue" evidence="12">
    <location>
        <position position="111"/>
    </location>
</feature>
<keyword evidence="9" id="KW-0539">Nucleus</keyword>
<dbReference type="SUPFAM" id="SSF57667">
    <property type="entry name" value="beta-beta-alpha zinc fingers"/>
    <property type="match status" value="3"/>
</dbReference>
<keyword evidence="3" id="KW-0479">Metal-binding</keyword>
<accession>A0A7L2II05</accession>
<evidence type="ECO:0000256" key="3">
    <source>
        <dbReference type="ARBA" id="ARBA00022723"/>
    </source>
</evidence>
<dbReference type="FunFam" id="3.30.160.60:FF:002063">
    <property type="entry name" value="RB associated KRAB zinc finger"/>
    <property type="match status" value="1"/>
</dbReference>
<dbReference type="AlphaFoldDB" id="A0A7L2II05"/>
<gene>
    <name evidence="12" type="primary">Znf345_1</name>
    <name evidence="12" type="ORF">SEMFRA_R05589</name>
</gene>
<reference evidence="12 13" key="1">
    <citation type="submission" date="2019-09" db="EMBL/GenBank/DDBJ databases">
        <title>Bird 10,000 Genomes (B10K) Project - Family phase.</title>
        <authorList>
            <person name="Zhang G."/>
        </authorList>
    </citation>
    <scope>NUCLEOTIDE SEQUENCE [LARGE SCALE GENOMIC DNA]</scope>
    <source>
        <strain evidence="12">B10K-DU-001-42</strain>
        <tissue evidence="12">Muscle</tissue>
    </source>
</reference>
<evidence type="ECO:0000256" key="9">
    <source>
        <dbReference type="ARBA" id="ARBA00023242"/>
    </source>
</evidence>
<evidence type="ECO:0000259" key="11">
    <source>
        <dbReference type="PROSITE" id="PS50157"/>
    </source>
</evidence>
<evidence type="ECO:0000256" key="2">
    <source>
        <dbReference type="ARBA" id="ARBA00006991"/>
    </source>
</evidence>
<keyword evidence="4" id="KW-0677">Repeat</keyword>
<feature type="domain" description="C2H2-type" evidence="11">
    <location>
        <begin position="61"/>
        <end position="88"/>
    </location>
</feature>
<keyword evidence="8" id="KW-0804">Transcription</keyword>
<feature type="non-terminal residue" evidence="12">
    <location>
        <position position="1"/>
    </location>
</feature>
<evidence type="ECO:0000313" key="12">
    <source>
        <dbReference type="EMBL" id="NXR10355.1"/>
    </source>
</evidence>
<proteinExistence type="inferred from homology"/>
<dbReference type="SMART" id="SM00355">
    <property type="entry name" value="ZnF_C2H2"/>
    <property type="match status" value="3"/>
</dbReference>
<comment type="subcellular location">
    <subcellularLocation>
        <location evidence="1">Nucleus</location>
    </subcellularLocation>
</comment>
<keyword evidence="7" id="KW-0805">Transcription regulation</keyword>
<evidence type="ECO:0000256" key="4">
    <source>
        <dbReference type="ARBA" id="ARBA00022737"/>
    </source>
</evidence>
<evidence type="ECO:0000256" key="5">
    <source>
        <dbReference type="ARBA" id="ARBA00022771"/>
    </source>
</evidence>
<dbReference type="OrthoDB" id="8113227at2759"/>
<keyword evidence="6" id="KW-0862">Zinc</keyword>
<evidence type="ECO:0000256" key="8">
    <source>
        <dbReference type="ARBA" id="ARBA00023163"/>
    </source>
</evidence>
<dbReference type="InterPro" id="IPR013087">
    <property type="entry name" value="Znf_C2H2_type"/>
</dbReference>
<keyword evidence="5 10" id="KW-0863">Zinc-finger</keyword>
<dbReference type="Pfam" id="PF00096">
    <property type="entry name" value="zf-C2H2"/>
    <property type="match status" value="3"/>
</dbReference>
<keyword evidence="13" id="KW-1185">Reference proteome</keyword>
<protein>
    <submittedName>
        <fullName evidence="12">ZN345 protein</fullName>
    </submittedName>
</protein>
<comment type="caution">
    <text evidence="12">The sequence shown here is derived from an EMBL/GenBank/DDBJ whole genome shotgun (WGS) entry which is preliminary data.</text>
</comment>
<evidence type="ECO:0000256" key="1">
    <source>
        <dbReference type="ARBA" id="ARBA00004123"/>
    </source>
</evidence>
<name>A0A7L2II05_9PICI</name>
<evidence type="ECO:0000256" key="7">
    <source>
        <dbReference type="ARBA" id="ARBA00023015"/>
    </source>
</evidence>
<dbReference type="PROSITE" id="PS50157">
    <property type="entry name" value="ZINC_FINGER_C2H2_2"/>
    <property type="match status" value="3"/>
</dbReference>
<sequence length="111" mass="12785">IHSGEKPYSCIDCGKSFNYNSNLTQHRRTHTGEKAFTCRKSFNCSSNHRQRSRNHFGEKPLVCGECNKRFACKSALAKHLHVHSSEKPFTCDCGQSFKHSQTLTHHRRIHT</sequence>
<dbReference type="PANTHER" id="PTHR23234">
    <property type="entry name" value="ZNF44 PROTEIN"/>
    <property type="match status" value="1"/>
</dbReference>
<feature type="domain" description="C2H2-type" evidence="11">
    <location>
        <begin position="8"/>
        <end position="35"/>
    </location>
</feature>
<dbReference type="EMBL" id="VWYK01057787">
    <property type="protein sequence ID" value="NXR10355.1"/>
    <property type="molecule type" value="Genomic_DNA"/>
</dbReference>
<dbReference type="FunFam" id="3.30.160.60:FF:000630">
    <property type="entry name" value="Zinc finger protein 180"/>
    <property type="match status" value="1"/>
</dbReference>
<organism evidence="12 13">
    <name type="scientific">Semnornis frantzii</name>
    <dbReference type="NCBI Taxonomy" id="91796"/>
    <lineage>
        <taxon>Eukaryota</taxon>
        <taxon>Metazoa</taxon>
        <taxon>Chordata</taxon>
        <taxon>Craniata</taxon>
        <taxon>Vertebrata</taxon>
        <taxon>Euteleostomi</taxon>
        <taxon>Archelosauria</taxon>
        <taxon>Archosauria</taxon>
        <taxon>Dinosauria</taxon>
        <taxon>Saurischia</taxon>
        <taxon>Theropoda</taxon>
        <taxon>Coelurosauria</taxon>
        <taxon>Aves</taxon>
        <taxon>Neognathae</taxon>
        <taxon>Neoaves</taxon>
        <taxon>Telluraves</taxon>
        <taxon>Coraciimorphae</taxon>
        <taxon>Piciformes</taxon>
        <taxon>Ramphastidae</taxon>
        <taxon>Semnornis</taxon>
    </lineage>
</organism>